<dbReference type="PANTHER" id="PTHR40980">
    <property type="entry name" value="PLUG DOMAIN-CONTAINING PROTEIN"/>
    <property type="match status" value="1"/>
</dbReference>
<protein>
    <recommendedName>
        <fullName evidence="4">Outer membrane protein beta-barrel domain-containing protein</fullName>
    </recommendedName>
</protein>
<dbReference type="InterPro" id="IPR037066">
    <property type="entry name" value="Plug_dom_sf"/>
</dbReference>
<dbReference type="PANTHER" id="PTHR40980:SF4">
    <property type="entry name" value="TONB-DEPENDENT RECEPTOR-LIKE BETA-BARREL DOMAIN-CONTAINING PROTEIN"/>
    <property type="match status" value="1"/>
</dbReference>
<name>A0A1Q6A448_9SPHI</name>
<dbReference type="InterPro" id="IPR041700">
    <property type="entry name" value="OMP_b-brl_3"/>
</dbReference>
<keyword evidence="2" id="KW-0472">Membrane</keyword>
<dbReference type="Gene3D" id="2.40.170.20">
    <property type="entry name" value="TonB-dependent receptor, beta-barrel domain"/>
    <property type="match status" value="1"/>
</dbReference>
<keyword evidence="6" id="KW-1185">Reference proteome</keyword>
<dbReference type="Gene3D" id="2.60.40.1120">
    <property type="entry name" value="Carboxypeptidase-like, regulatory domain"/>
    <property type="match status" value="1"/>
</dbReference>
<accession>A0A1Q6A448</accession>
<feature type="domain" description="Outer membrane protein beta-barrel" evidence="4">
    <location>
        <begin position="418"/>
        <end position="820"/>
    </location>
</feature>
<dbReference type="SUPFAM" id="SSF49464">
    <property type="entry name" value="Carboxypeptidase regulatory domain-like"/>
    <property type="match status" value="1"/>
</dbReference>
<dbReference type="OrthoDB" id="606851at2"/>
<sequence>MPCLAKNQNSGITTSFICIHKKHGHIAPVCNNQMMNKQFILIFCLMGLLAIQVKAQISEKGKITGKIIDEHKNPFGYATINLLKAADSTFIKGSSSNDKGTFTLDAPEGSYIFSISVMGYLKIVKGPYSIKADQKVFSLGDIQLTPAAQQLAGVSIVYRKPLIERQVDKTVLNIENSSIAAGNTALEILQKAPGVSVGQNGLISLKGKQGVTIMLDGKPTYLSGEDLTNLLNATQGSEIKTIELITNPSSKYDAAGTAGIINIRMKRNKNFGTNGSVALGAGYGKFAKENGDVTINHREAKLNVFANLSYNHNERWLDNDITRINNTVTDPTYFTQTGRTIGQRYNTNYKAGLDYFINSRNTLGFAVNGNSGNANDNGNVLTLIGNRPMTTDSVVRANNTATARNRNITYNLNYKGVLDTLGQEINMDMDYSVYNRDRLDSYNNFFSNAAGLTTGPADIFRNFTPAKVRIWAVKADYTYSITKDLKFNAGLKSSYVKTDNNSIFQNFLNNNWQADNLNSNHFIYSENINAAYGSVQQEFKNTTVQLGLRAEQTNSNGNSLTSQSVVASHYLNLFPSVFINHVLSTNNEVGFSYSRRIDRPDYASLNPFIKFVDLYTYAVGNPYLRPQFTNSFELSYAYNKTFNVTFGYNHTNDVISQVVTTDTVRKTLYNTPQNIARYTSFDFNFDAPVTITSWWTTNNSLTAFYGRFSSPDLLGMPYSSGRVVFSFNTIQTVMLTPTMDLEVSGRYRTRGLEGTFTIQSQHRLDAGISKSLLSKKLNFKFAVDDLLNSWKLVTNSTLPSQNYNNYVKAESRIARLTCSYRFGSNNIKAARQHQKSSDEEQNRVRP</sequence>
<organism evidence="5 6">
    <name type="scientific">Mucilaginibacter polytrichastri</name>
    <dbReference type="NCBI Taxonomy" id="1302689"/>
    <lineage>
        <taxon>Bacteria</taxon>
        <taxon>Pseudomonadati</taxon>
        <taxon>Bacteroidota</taxon>
        <taxon>Sphingobacteriia</taxon>
        <taxon>Sphingobacteriales</taxon>
        <taxon>Sphingobacteriaceae</taxon>
        <taxon>Mucilaginibacter</taxon>
    </lineage>
</organism>
<evidence type="ECO:0000256" key="1">
    <source>
        <dbReference type="ARBA" id="ARBA00004442"/>
    </source>
</evidence>
<dbReference type="Gene3D" id="2.170.130.10">
    <property type="entry name" value="TonB-dependent receptor, plug domain"/>
    <property type="match status" value="1"/>
</dbReference>
<comment type="subcellular location">
    <subcellularLocation>
        <location evidence="1">Cell outer membrane</location>
    </subcellularLocation>
</comment>
<evidence type="ECO:0000259" key="4">
    <source>
        <dbReference type="Pfam" id="PF14905"/>
    </source>
</evidence>
<dbReference type="InterPro" id="IPR036942">
    <property type="entry name" value="Beta-barrel_TonB_sf"/>
</dbReference>
<dbReference type="STRING" id="1302689.RG47T_4251"/>
<reference evidence="5 6" key="1">
    <citation type="submission" date="2016-11" db="EMBL/GenBank/DDBJ databases">
        <title>Whole Genome Sequencing of Mucilaginibacter polytrichastri RG4-7(T) isolated from the moss sample.</title>
        <authorList>
            <person name="Li Y."/>
        </authorList>
    </citation>
    <scope>NUCLEOTIDE SEQUENCE [LARGE SCALE GENOMIC DNA]</scope>
    <source>
        <strain evidence="5 6">RG4-7</strain>
    </source>
</reference>
<evidence type="ECO:0000256" key="3">
    <source>
        <dbReference type="ARBA" id="ARBA00023237"/>
    </source>
</evidence>
<keyword evidence="3" id="KW-0998">Cell outer membrane</keyword>
<dbReference type="Pfam" id="PF14905">
    <property type="entry name" value="OMP_b-brl_3"/>
    <property type="match status" value="1"/>
</dbReference>
<dbReference type="Proteomes" id="UP000186720">
    <property type="component" value="Unassembled WGS sequence"/>
</dbReference>
<gene>
    <name evidence="5" type="ORF">RG47T_4251</name>
</gene>
<dbReference type="InterPro" id="IPR008969">
    <property type="entry name" value="CarboxyPept-like_regulatory"/>
</dbReference>
<evidence type="ECO:0000313" key="6">
    <source>
        <dbReference type="Proteomes" id="UP000186720"/>
    </source>
</evidence>
<evidence type="ECO:0000313" key="5">
    <source>
        <dbReference type="EMBL" id="OKS88773.1"/>
    </source>
</evidence>
<dbReference type="EMBL" id="MPPL01000001">
    <property type="protein sequence ID" value="OKS88773.1"/>
    <property type="molecule type" value="Genomic_DNA"/>
</dbReference>
<proteinExistence type="predicted"/>
<dbReference type="SUPFAM" id="SSF56935">
    <property type="entry name" value="Porins"/>
    <property type="match status" value="1"/>
</dbReference>
<dbReference type="GO" id="GO:0009279">
    <property type="term" value="C:cell outer membrane"/>
    <property type="evidence" value="ECO:0007669"/>
    <property type="project" value="UniProtKB-SubCell"/>
</dbReference>
<comment type="caution">
    <text evidence="5">The sequence shown here is derived from an EMBL/GenBank/DDBJ whole genome shotgun (WGS) entry which is preliminary data.</text>
</comment>
<evidence type="ECO:0000256" key="2">
    <source>
        <dbReference type="ARBA" id="ARBA00023136"/>
    </source>
</evidence>
<dbReference type="AlphaFoldDB" id="A0A1Q6A448"/>